<organism evidence="1 2">
    <name type="scientific">Sphaeroforma arctica JP610</name>
    <dbReference type="NCBI Taxonomy" id="667725"/>
    <lineage>
        <taxon>Eukaryota</taxon>
        <taxon>Ichthyosporea</taxon>
        <taxon>Ichthyophonida</taxon>
        <taxon>Sphaeroforma</taxon>
    </lineage>
</organism>
<dbReference type="PANTHER" id="PTHR44656">
    <property type="entry name" value="DEHYDROGENASE/REDUCTASE SDR FAMILY MEMBER 12"/>
    <property type="match status" value="1"/>
</dbReference>
<dbReference type="OrthoDB" id="417891at2759"/>
<keyword evidence="2" id="KW-1185">Reference proteome</keyword>
<dbReference type="Pfam" id="PF00106">
    <property type="entry name" value="adh_short"/>
    <property type="match status" value="1"/>
</dbReference>
<reference evidence="1 2" key="1">
    <citation type="submission" date="2011-02" db="EMBL/GenBank/DDBJ databases">
        <title>The Genome Sequence of Sphaeroforma arctica JP610.</title>
        <authorList>
            <consortium name="The Broad Institute Genome Sequencing Platform"/>
            <person name="Russ C."/>
            <person name="Cuomo C."/>
            <person name="Young S.K."/>
            <person name="Zeng Q."/>
            <person name="Gargeya S."/>
            <person name="Alvarado L."/>
            <person name="Berlin A."/>
            <person name="Chapman S.B."/>
            <person name="Chen Z."/>
            <person name="Freedman E."/>
            <person name="Gellesch M."/>
            <person name="Goldberg J."/>
            <person name="Griggs A."/>
            <person name="Gujja S."/>
            <person name="Heilman E."/>
            <person name="Heiman D."/>
            <person name="Howarth C."/>
            <person name="Mehta T."/>
            <person name="Neiman D."/>
            <person name="Pearson M."/>
            <person name="Roberts A."/>
            <person name="Saif S."/>
            <person name="Shea T."/>
            <person name="Shenoy N."/>
            <person name="Sisk P."/>
            <person name="Stolte C."/>
            <person name="Sykes S."/>
            <person name="White J."/>
            <person name="Yandava C."/>
            <person name="Burger G."/>
            <person name="Gray M.W."/>
            <person name="Holland P.W.H."/>
            <person name="King N."/>
            <person name="Lang F.B.F."/>
            <person name="Roger A.J."/>
            <person name="Ruiz-Trillo I."/>
            <person name="Haas B."/>
            <person name="Nusbaum C."/>
            <person name="Birren B."/>
        </authorList>
    </citation>
    <scope>NUCLEOTIDE SEQUENCE [LARGE SCALE GENOMIC DNA]</scope>
    <source>
        <strain evidence="1 2">JP610</strain>
    </source>
</reference>
<dbReference type="AlphaFoldDB" id="A0A0L0GAS2"/>
<dbReference type="GeneID" id="25902345"/>
<dbReference type="SUPFAM" id="SSF51735">
    <property type="entry name" value="NAD(P)-binding Rossmann-fold domains"/>
    <property type="match status" value="1"/>
</dbReference>
<dbReference type="InterPro" id="IPR036291">
    <property type="entry name" value="NAD(P)-bd_dom_sf"/>
</dbReference>
<name>A0A0L0GAS2_9EUKA</name>
<dbReference type="InterPro" id="IPR002347">
    <property type="entry name" value="SDR_fam"/>
</dbReference>
<dbReference type="eggNOG" id="KOG1208">
    <property type="taxonomic scope" value="Eukaryota"/>
</dbReference>
<gene>
    <name evidence="1" type="ORF">SARC_01841</name>
</gene>
<dbReference type="STRING" id="667725.A0A0L0GAS2"/>
<accession>A0A0L0GAS2</accession>
<dbReference type="Gene3D" id="3.40.50.720">
    <property type="entry name" value="NAD(P)-binding Rossmann-like Domain"/>
    <property type="match status" value="1"/>
</dbReference>
<dbReference type="InterPro" id="IPR052992">
    <property type="entry name" value="SDR_member_12"/>
</dbReference>
<evidence type="ECO:0000313" key="1">
    <source>
        <dbReference type="EMBL" id="KNC85996.1"/>
    </source>
</evidence>
<evidence type="ECO:0000313" key="2">
    <source>
        <dbReference type="Proteomes" id="UP000054560"/>
    </source>
</evidence>
<protein>
    <submittedName>
        <fullName evidence="1">Uncharacterized protein</fullName>
    </submittedName>
</protein>
<sequence length="334" mass="36119">MGSGYSIGGVVFGQLFKARSFTSAYKGPTIPDHVDLTGKVFLVTGASSGLGKMLVIELTKRGADVHLISRTMDKLQKVKAEAETQAKAEGKKSGNLSCHSLDMSDMSAVCKFVADFPKDKAIHCLVNNAGALPYEREMVSGGRLEKTTACHVVGPYLLIKGLHAQLKLGNGRVINNASAGLYGAQMDVAALKDGFKTYVKKDNKVDGALVYAVCKRAMLEMSDFLADCYSEDGTVIMTNHPGWCETEGLKPLLDQHAGYGSITFRDPRDGMMGMYYLCVAPEVDTSYSGKFYFDGKAVEKHQMFTSTSSSDRSVNEMIAFCEKFNKLPAGSDGN</sequence>
<dbReference type="PRINTS" id="PR00081">
    <property type="entry name" value="GDHRDH"/>
</dbReference>
<dbReference type="PANTHER" id="PTHR44656:SF7">
    <property type="entry name" value="DEHYDROGENASE_REDUCTASE SDR FAMILY MEMBER 12"/>
    <property type="match status" value="1"/>
</dbReference>
<dbReference type="EMBL" id="KQ241673">
    <property type="protein sequence ID" value="KNC85996.1"/>
    <property type="molecule type" value="Genomic_DNA"/>
</dbReference>
<dbReference type="RefSeq" id="XP_014159898.1">
    <property type="nucleotide sequence ID" value="XM_014304423.1"/>
</dbReference>
<dbReference type="Proteomes" id="UP000054560">
    <property type="component" value="Unassembled WGS sequence"/>
</dbReference>
<proteinExistence type="predicted"/>